<dbReference type="PANTHER" id="PTHR47356">
    <property type="entry name" value="FAD-DEPENDENT MONOOXYGENASE ASQG-RELATED"/>
    <property type="match status" value="1"/>
</dbReference>
<evidence type="ECO:0000256" key="3">
    <source>
        <dbReference type="ARBA" id="ARBA00022827"/>
    </source>
</evidence>
<keyword evidence="7" id="KW-1185">Reference proteome</keyword>
<evidence type="ECO:0000313" key="7">
    <source>
        <dbReference type="Proteomes" id="UP000827284"/>
    </source>
</evidence>
<dbReference type="Pfam" id="PF01494">
    <property type="entry name" value="FAD_binding_3"/>
    <property type="match status" value="1"/>
</dbReference>
<dbReference type="PRINTS" id="PR00420">
    <property type="entry name" value="RNGMNOXGNASE"/>
</dbReference>
<dbReference type="GO" id="GO:0004497">
    <property type="term" value="F:monooxygenase activity"/>
    <property type="evidence" value="ECO:0007669"/>
    <property type="project" value="InterPro"/>
</dbReference>
<gene>
    <name evidence="6" type="ORF">EMPS_10783</name>
</gene>
<protein>
    <recommendedName>
        <fullName evidence="5">FAD-binding domain-containing protein</fullName>
    </recommendedName>
</protein>
<dbReference type="Gene3D" id="3.50.50.60">
    <property type="entry name" value="FAD/NAD(P)-binding domain"/>
    <property type="match status" value="1"/>
</dbReference>
<dbReference type="AlphaFoldDB" id="A0A9P3HKF6"/>
<evidence type="ECO:0000256" key="4">
    <source>
        <dbReference type="ARBA" id="ARBA00023002"/>
    </source>
</evidence>
<dbReference type="InterPro" id="IPR050562">
    <property type="entry name" value="FAD_mOase_fung"/>
</dbReference>
<comment type="caution">
    <text evidence="6">The sequence shown here is derived from an EMBL/GenBank/DDBJ whole genome shotgun (WGS) entry which is preliminary data.</text>
</comment>
<dbReference type="OrthoDB" id="655030at2759"/>
<accession>A0A9P3HKF6</accession>
<dbReference type="InterPro" id="IPR002938">
    <property type="entry name" value="FAD-bd"/>
</dbReference>
<evidence type="ECO:0000313" key="6">
    <source>
        <dbReference type="EMBL" id="GJJ78424.1"/>
    </source>
</evidence>
<evidence type="ECO:0000256" key="1">
    <source>
        <dbReference type="ARBA" id="ARBA00007992"/>
    </source>
</evidence>
<keyword evidence="3" id="KW-0274">FAD</keyword>
<feature type="domain" description="FAD-binding" evidence="5">
    <location>
        <begin position="1"/>
        <end position="355"/>
    </location>
</feature>
<evidence type="ECO:0000259" key="5">
    <source>
        <dbReference type="Pfam" id="PF01494"/>
    </source>
</evidence>
<dbReference type="InterPro" id="IPR036188">
    <property type="entry name" value="FAD/NAD-bd_sf"/>
</dbReference>
<comment type="similarity">
    <text evidence="1">Belongs to the paxM FAD-dependent monooxygenase family.</text>
</comment>
<dbReference type="GO" id="GO:0071949">
    <property type="term" value="F:FAD binding"/>
    <property type="evidence" value="ECO:0007669"/>
    <property type="project" value="InterPro"/>
</dbReference>
<organism evidence="6 7">
    <name type="scientific">Entomortierella parvispora</name>
    <dbReference type="NCBI Taxonomy" id="205924"/>
    <lineage>
        <taxon>Eukaryota</taxon>
        <taxon>Fungi</taxon>
        <taxon>Fungi incertae sedis</taxon>
        <taxon>Mucoromycota</taxon>
        <taxon>Mortierellomycotina</taxon>
        <taxon>Mortierellomycetes</taxon>
        <taxon>Mortierellales</taxon>
        <taxon>Mortierellaceae</taxon>
        <taxon>Entomortierella</taxon>
    </lineage>
</organism>
<dbReference type="SUPFAM" id="SSF51905">
    <property type="entry name" value="FAD/NAD(P)-binding domain"/>
    <property type="match status" value="1"/>
</dbReference>
<reference evidence="6" key="1">
    <citation type="submission" date="2021-11" db="EMBL/GenBank/DDBJ databases">
        <authorList>
            <person name="Herlambang A."/>
            <person name="Guo Y."/>
            <person name="Takashima Y."/>
            <person name="Nishizawa T."/>
        </authorList>
    </citation>
    <scope>NUCLEOTIDE SEQUENCE</scope>
    <source>
        <strain evidence="6">E1425</strain>
    </source>
</reference>
<keyword evidence="2" id="KW-0285">Flavoprotein</keyword>
<sequence>MMAILLERAGADYYIYERHHEFRAIGSATGMWTNILPLFEQLGLLEKLMSISKEQIDLSIFDGQMNQIGHMDLRDHIDLTGYRPLCMYRKDLHQLLLNEVPKERIRLGRKVLSILQNQEGVMIRCSNNKTYHGDILIGADGAYSGVRQSLFKQLKESGKLCKADGAQLKVHHMSILGTTGPLDPIKYPRVHEEYGRTGIFIGDNSRHTWRYFVIPDGRVCWRIDTQLESTVFEESESFRVSDWDADAIKVDSELWQHCMTDLGASIGDLINLTPPQAVTKVMLEERLFETWFYCRTVLIGDSCHKMLPNAGRGAINAMQDAISLANAIYDMEDSSPASITKAFKAYHNERYPHAVQDFASSTQMAKVLAGQNWIDSVTRKVVLNYMPKWLSKKTTIKSMRYRPQLSYLAQIESRGSVEALPLKVSKRYLAEQAAKSHAASKSAEVEPKTTQ</sequence>
<dbReference type="Proteomes" id="UP000827284">
    <property type="component" value="Unassembled WGS sequence"/>
</dbReference>
<dbReference type="PANTHER" id="PTHR47356:SF2">
    <property type="entry name" value="FAD-BINDING DOMAIN-CONTAINING PROTEIN-RELATED"/>
    <property type="match status" value="1"/>
</dbReference>
<keyword evidence="4" id="KW-0560">Oxidoreductase</keyword>
<dbReference type="EMBL" id="BQFW01000015">
    <property type="protein sequence ID" value="GJJ78424.1"/>
    <property type="molecule type" value="Genomic_DNA"/>
</dbReference>
<evidence type="ECO:0000256" key="2">
    <source>
        <dbReference type="ARBA" id="ARBA00022630"/>
    </source>
</evidence>
<reference evidence="6" key="2">
    <citation type="journal article" date="2022" name="Microbiol. Resour. Announc.">
        <title>Whole-Genome Sequence of Entomortierella parvispora E1425, a Mucoromycotan Fungus Associated with Burkholderiaceae-Related Endosymbiotic Bacteria.</title>
        <authorList>
            <person name="Herlambang A."/>
            <person name="Guo Y."/>
            <person name="Takashima Y."/>
            <person name="Narisawa K."/>
            <person name="Ohta H."/>
            <person name="Nishizawa T."/>
        </authorList>
    </citation>
    <scope>NUCLEOTIDE SEQUENCE</scope>
    <source>
        <strain evidence="6">E1425</strain>
    </source>
</reference>
<name>A0A9P3HKF6_9FUNG</name>
<proteinExistence type="inferred from homology"/>